<dbReference type="GO" id="GO:0004177">
    <property type="term" value="F:aminopeptidase activity"/>
    <property type="evidence" value="ECO:0007669"/>
    <property type="project" value="UniProtKB-KW"/>
</dbReference>
<dbReference type="Proteomes" id="UP000198976">
    <property type="component" value="Chromosome I"/>
</dbReference>
<dbReference type="RefSeq" id="WP_092648518.1">
    <property type="nucleotide sequence ID" value="NZ_LT629792.1"/>
</dbReference>
<dbReference type="InterPro" id="IPR001375">
    <property type="entry name" value="Peptidase_S9_cat"/>
</dbReference>
<keyword evidence="2" id="KW-0645">Protease</keyword>
<gene>
    <name evidence="2" type="ORF">SAMN04489714_0962</name>
</gene>
<dbReference type="PANTHER" id="PTHR43056">
    <property type="entry name" value="PEPTIDASE S9 PROLYL OLIGOPEPTIDASE"/>
    <property type="match status" value="1"/>
</dbReference>
<dbReference type="SUPFAM" id="SSF82171">
    <property type="entry name" value="DPP6 N-terminal domain-like"/>
    <property type="match status" value="1"/>
</dbReference>
<evidence type="ECO:0000313" key="3">
    <source>
        <dbReference type="Proteomes" id="UP000198976"/>
    </source>
</evidence>
<dbReference type="InterPro" id="IPR050585">
    <property type="entry name" value="Xaa-Pro_dipeptidyl-ppase/CocE"/>
</dbReference>
<dbReference type="Gene3D" id="3.40.50.1820">
    <property type="entry name" value="alpha/beta hydrolase"/>
    <property type="match status" value="1"/>
</dbReference>
<organism evidence="2 3">
    <name type="scientific">Schaalia radingae</name>
    <dbReference type="NCBI Taxonomy" id="131110"/>
    <lineage>
        <taxon>Bacteria</taxon>
        <taxon>Bacillati</taxon>
        <taxon>Actinomycetota</taxon>
        <taxon>Actinomycetes</taxon>
        <taxon>Actinomycetales</taxon>
        <taxon>Actinomycetaceae</taxon>
        <taxon>Schaalia</taxon>
    </lineage>
</organism>
<accession>A0ABY0V756</accession>
<keyword evidence="2" id="KW-0378">Hydrolase</keyword>
<dbReference type="EMBL" id="LT629792">
    <property type="protein sequence ID" value="SDT92676.1"/>
    <property type="molecule type" value="Genomic_DNA"/>
</dbReference>
<dbReference type="SUPFAM" id="SSF53474">
    <property type="entry name" value="alpha/beta-Hydrolases"/>
    <property type="match status" value="1"/>
</dbReference>
<keyword evidence="2" id="KW-0031">Aminopeptidase</keyword>
<name>A0ABY0V756_9ACTO</name>
<evidence type="ECO:0000259" key="1">
    <source>
        <dbReference type="Pfam" id="PF00326"/>
    </source>
</evidence>
<feature type="domain" description="Peptidase S9 prolyl oligopeptidase catalytic" evidence="1">
    <location>
        <begin position="449"/>
        <end position="650"/>
    </location>
</feature>
<reference evidence="2 3" key="1">
    <citation type="submission" date="2016-10" db="EMBL/GenBank/DDBJ databases">
        <authorList>
            <person name="Varghese N."/>
            <person name="Submissions S."/>
        </authorList>
    </citation>
    <scope>NUCLEOTIDE SEQUENCE [LARGE SCALE GENOMIC DNA]</scope>
    <source>
        <strain evidence="2 3">DSM 9169</strain>
    </source>
</reference>
<dbReference type="InterPro" id="IPR029058">
    <property type="entry name" value="AB_hydrolase_fold"/>
</dbReference>
<dbReference type="PANTHER" id="PTHR43056:SF5">
    <property type="entry name" value="PEPTIDASE S9 PROLYL OLIGOPEPTIDASE CATALYTIC DOMAIN-CONTAINING PROTEIN"/>
    <property type="match status" value="1"/>
</dbReference>
<proteinExistence type="predicted"/>
<protein>
    <submittedName>
        <fullName evidence="2">Dipeptidyl aminopeptidase/acylaminoacyl peptidase</fullName>
    </submittedName>
</protein>
<evidence type="ECO:0000313" key="2">
    <source>
        <dbReference type="EMBL" id="SDT92676.1"/>
    </source>
</evidence>
<sequence length="666" mass="73653">MSPSVKSYGQWESPITGESFTARFVTLSQVRIDGADTYWVEGHPTDNGRNVLLRRNGMGQTMELLPMIDGVRLPDVRTRVHGYGGRAYAVHENILVFSDGFDDRVYLFDMSAPTVGLTALTPMEKKRYGDFEIDEVRSLVYAVCEDHTGQGEPVNTMVAIPLDGSAARDPKPIRTVFSGTDFCSAPTLSPDGSKLAWLSWNHPHMPWTQSVLHVGALTFEGDIDTHVTLVDREGVCVYEPRWTLRGDLIHVDDSSGWANLYRTEGFEWHEDEDAHAWTDRLRTRVLHPGQRAFSHPHWELGLHSYDNLDHEHLICSWSQDHTWHVGSVRLDNGLLEEWETGWWPIGNVASDEGRVVFLADSPTHAPAIVEITDSHAHVLRPSSEAEIAEEMISTAQTVRWTTSDGNEADGFYYAPVNPDFTAPDGELPPLIVSAHGGPTSSARPGLSIARQFWTTRGFAFLDVNYRGSTGSGREYREALNGQWGIIDVMDCADGARYLIDQGLVDPARVAIRGHSAGGFTALSALATTDVFTAGTSSSGVSDLHRMAQETHKFESHYFYTLLGSDNLDDPVWTERSPICHVQDIHAPLLLLQGTEDTIVLPSQSRSIYDALRELDRPVALVEFDGEGHSLRTAASIAKAWASELGFYATVWGFHADGAAEISVTTL</sequence>
<dbReference type="Pfam" id="PF00326">
    <property type="entry name" value="Peptidase_S9"/>
    <property type="match status" value="1"/>
</dbReference>
<keyword evidence="3" id="KW-1185">Reference proteome</keyword>